<gene>
    <name evidence="1" type="ORF">BACCOP_00746</name>
</gene>
<evidence type="ECO:0000313" key="2">
    <source>
        <dbReference type="Proteomes" id="UP000003146"/>
    </source>
</evidence>
<evidence type="ECO:0000313" key="1">
    <source>
        <dbReference type="EMBL" id="EDV02178.1"/>
    </source>
</evidence>
<accession>B3JFU5</accession>
<dbReference type="Proteomes" id="UP000003146">
    <property type="component" value="Unassembled WGS sequence"/>
</dbReference>
<reference evidence="1 2" key="1">
    <citation type="submission" date="2008-04" db="EMBL/GenBank/DDBJ databases">
        <title>Draft genome sequence of Bacteroides coprocola (DSM 17136).</title>
        <authorList>
            <person name="Sudarsanam P."/>
            <person name="Ley R."/>
            <person name="Guruge J."/>
            <person name="Turnbaugh P.J."/>
            <person name="Mahowald M."/>
            <person name="Liep D."/>
            <person name="Gordon J."/>
        </authorList>
    </citation>
    <scope>NUCLEOTIDE SEQUENCE [LARGE SCALE GENOMIC DNA]</scope>
    <source>
        <strain evidence="1 2">DSM 17136</strain>
    </source>
</reference>
<proteinExistence type="predicted"/>
<dbReference type="eggNOG" id="ENOG5030YA6">
    <property type="taxonomic scope" value="Bacteria"/>
</dbReference>
<name>B3JFU5_9BACT</name>
<reference evidence="1 2" key="2">
    <citation type="submission" date="2008-04" db="EMBL/GenBank/DDBJ databases">
        <authorList>
            <person name="Fulton L."/>
            <person name="Clifton S."/>
            <person name="Fulton B."/>
            <person name="Xu J."/>
            <person name="Minx P."/>
            <person name="Pepin K.H."/>
            <person name="Johnson M."/>
            <person name="Thiruvilangam P."/>
            <person name="Bhonagiri V."/>
            <person name="Nash W.E."/>
            <person name="Mardis E.R."/>
            <person name="Wilson R.K."/>
        </authorList>
    </citation>
    <scope>NUCLEOTIDE SEQUENCE [LARGE SCALE GENOMIC DNA]</scope>
    <source>
        <strain evidence="1 2">DSM 17136</strain>
    </source>
</reference>
<comment type="caution">
    <text evidence="1">The sequence shown here is derived from an EMBL/GenBank/DDBJ whole genome shotgun (WGS) entry which is preliminary data.</text>
</comment>
<organism evidence="1 2">
    <name type="scientific">Phocaeicola coprocola DSM 17136</name>
    <dbReference type="NCBI Taxonomy" id="470145"/>
    <lineage>
        <taxon>Bacteria</taxon>
        <taxon>Pseudomonadati</taxon>
        <taxon>Bacteroidota</taxon>
        <taxon>Bacteroidia</taxon>
        <taxon>Bacteroidales</taxon>
        <taxon>Bacteroidaceae</taxon>
        <taxon>Phocaeicola</taxon>
    </lineage>
</organism>
<dbReference type="AlphaFoldDB" id="B3JFU5"/>
<sequence length="40" mass="4766">MKYSSKYFPKALPAGCRGFRLPLRSRFKEDFPSYYGWNSL</sequence>
<dbReference type="HOGENOM" id="CLU_3284731_0_0_10"/>
<protein>
    <submittedName>
        <fullName evidence="1">Uncharacterized protein</fullName>
    </submittedName>
</protein>
<dbReference type="EMBL" id="ABIY02000059">
    <property type="protein sequence ID" value="EDV02178.1"/>
    <property type="molecule type" value="Genomic_DNA"/>
</dbReference>